<dbReference type="RefSeq" id="WP_072737637.1">
    <property type="nucleotide sequence ID" value="NZ_CP048813.1"/>
</dbReference>
<evidence type="ECO:0000313" key="2">
    <source>
        <dbReference type="Proteomes" id="UP000183263"/>
    </source>
</evidence>
<accession>A0A1G8DJ12</accession>
<dbReference type="EMBL" id="FNDN01000002">
    <property type="protein sequence ID" value="SDH57678.1"/>
    <property type="molecule type" value="Genomic_DNA"/>
</dbReference>
<evidence type="ECO:0008006" key="3">
    <source>
        <dbReference type="Google" id="ProtNLM"/>
    </source>
</evidence>
<dbReference type="Proteomes" id="UP000183263">
    <property type="component" value="Unassembled WGS sequence"/>
</dbReference>
<sequence length="118" mass="11744">MTELDAEDGTLIVLARAALARTGGRRGAAVRDTDGRTYAAADVTLPSLTLSALQAAVAVAVSSGATAFEAAAVVGESPGDAAPGTDAGVTALHDVSPDTYIVFAAVDGTVQTIRTNQE</sequence>
<organism evidence="1 2">
    <name type="scientific">Rhodococcus triatomae</name>
    <dbReference type="NCBI Taxonomy" id="300028"/>
    <lineage>
        <taxon>Bacteria</taxon>
        <taxon>Bacillati</taxon>
        <taxon>Actinomycetota</taxon>
        <taxon>Actinomycetes</taxon>
        <taxon>Mycobacteriales</taxon>
        <taxon>Nocardiaceae</taxon>
        <taxon>Rhodococcus</taxon>
    </lineage>
</organism>
<dbReference type="GO" id="GO:0003824">
    <property type="term" value="F:catalytic activity"/>
    <property type="evidence" value="ECO:0007669"/>
    <property type="project" value="InterPro"/>
</dbReference>
<dbReference type="AlphaFoldDB" id="A0A1G8DJ12"/>
<proteinExistence type="predicted"/>
<protein>
    <recommendedName>
        <fullName evidence="3">Cytidine deaminase</fullName>
    </recommendedName>
</protein>
<dbReference type="SUPFAM" id="SSF53927">
    <property type="entry name" value="Cytidine deaminase-like"/>
    <property type="match status" value="1"/>
</dbReference>
<evidence type="ECO:0000313" key="1">
    <source>
        <dbReference type="EMBL" id="SDH57678.1"/>
    </source>
</evidence>
<dbReference type="Gene3D" id="3.40.140.10">
    <property type="entry name" value="Cytidine Deaminase, domain 2"/>
    <property type="match status" value="1"/>
</dbReference>
<name>A0A1G8DJ12_9NOCA</name>
<dbReference type="InterPro" id="IPR016193">
    <property type="entry name" value="Cytidine_deaminase-like"/>
</dbReference>
<reference evidence="1 2" key="1">
    <citation type="submission" date="2016-10" db="EMBL/GenBank/DDBJ databases">
        <authorList>
            <person name="de Groot N.N."/>
        </authorList>
    </citation>
    <scope>NUCLEOTIDE SEQUENCE [LARGE SCALE GENOMIC DNA]</scope>
    <source>
        <strain evidence="1 2">DSM 44892</strain>
    </source>
</reference>
<gene>
    <name evidence="1" type="ORF">SAMN05444695_102320</name>
</gene>
<keyword evidence="2" id="KW-1185">Reference proteome</keyword>